<dbReference type="AlphaFoldDB" id="W2GPX5"/>
<gene>
    <name evidence="1" type="ORF">L915_10027</name>
</gene>
<protein>
    <submittedName>
        <fullName evidence="1">Uncharacterized protein</fullName>
    </submittedName>
</protein>
<name>W2GPX5_PHYNI</name>
<dbReference type="Proteomes" id="UP000053236">
    <property type="component" value="Unassembled WGS sequence"/>
</dbReference>
<proteinExistence type="predicted"/>
<evidence type="ECO:0000313" key="1">
    <source>
        <dbReference type="EMBL" id="ETK85047.1"/>
    </source>
</evidence>
<reference evidence="1" key="1">
    <citation type="submission" date="2013-11" db="EMBL/GenBank/DDBJ databases">
        <title>The Genome Sequence of Phytophthora parasitica CJ02B3.</title>
        <authorList>
            <consortium name="The Broad Institute Genomics Platform"/>
            <person name="Russ C."/>
            <person name="Tyler B."/>
            <person name="Panabieres F."/>
            <person name="Shan W."/>
            <person name="Tripathy S."/>
            <person name="Grunwald N."/>
            <person name="Machado M."/>
            <person name="Johnson C.S."/>
            <person name="Arredondo F."/>
            <person name="Hong C."/>
            <person name="Coffey M."/>
            <person name="Young S.K."/>
            <person name="Zeng Q."/>
            <person name="Gargeya S."/>
            <person name="Fitzgerald M."/>
            <person name="Abouelleil A."/>
            <person name="Alvarado L."/>
            <person name="Chapman S.B."/>
            <person name="Gainer-Dewar J."/>
            <person name="Goldberg J."/>
            <person name="Griggs A."/>
            <person name="Gujja S."/>
            <person name="Hansen M."/>
            <person name="Howarth C."/>
            <person name="Imamovic A."/>
            <person name="Ireland A."/>
            <person name="Larimer J."/>
            <person name="McCowan C."/>
            <person name="Murphy C."/>
            <person name="Pearson M."/>
            <person name="Poon T.W."/>
            <person name="Priest M."/>
            <person name="Roberts A."/>
            <person name="Saif S."/>
            <person name="Shea T."/>
            <person name="Sykes S."/>
            <person name="Wortman J."/>
            <person name="Nusbaum C."/>
            <person name="Birren B."/>
        </authorList>
    </citation>
    <scope>NUCLEOTIDE SEQUENCE [LARGE SCALE GENOMIC DNA]</scope>
    <source>
        <strain evidence="1">CJ02B3</strain>
    </source>
</reference>
<organism evidence="1">
    <name type="scientific">Phytophthora nicotianae</name>
    <name type="common">Potato buckeye rot agent</name>
    <name type="synonym">Phytophthora parasitica</name>
    <dbReference type="NCBI Taxonomy" id="4792"/>
    <lineage>
        <taxon>Eukaryota</taxon>
        <taxon>Sar</taxon>
        <taxon>Stramenopiles</taxon>
        <taxon>Oomycota</taxon>
        <taxon>Peronosporomycetes</taxon>
        <taxon>Peronosporales</taxon>
        <taxon>Peronosporaceae</taxon>
        <taxon>Phytophthora</taxon>
    </lineage>
</organism>
<sequence length="77" mass="8626">RDDPAPLVDRVDNLRHIVDRILEDESPPAIPTASRTARDTHRHDAVIPTKRRYLGALAGPRAARSPARFFSPTFRTA</sequence>
<dbReference type="EMBL" id="KI686615">
    <property type="protein sequence ID" value="ETK85047.1"/>
    <property type="molecule type" value="Genomic_DNA"/>
</dbReference>
<feature type="non-terminal residue" evidence="1">
    <location>
        <position position="1"/>
    </location>
</feature>
<accession>W2GPX5</accession>